<dbReference type="EMBL" id="CM000832">
    <property type="protein sequence ID" value="EET07212.1"/>
    <property type="molecule type" value="Genomic_DNA"/>
</dbReference>
<reference evidence="1" key="1">
    <citation type="submission" date="2009-05" db="EMBL/GenBank/DDBJ databases">
        <authorList>
            <person name="Harkins D.M."/>
            <person name="DeShazer D."/>
            <person name="Woods D.E."/>
            <person name="Brinkac L.M."/>
            <person name="Brown K.A."/>
            <person name="Hung G.C."/>
            <person name="Tuanyok A."/>
            <person name="Zhang B."/>
            <person name="Nierman W.C."/>
        </authorList>
    </citation>
    <scope>NUCLEOTIDE SEQUENCE [LARGE SCALE GENOMIC DNA]</scope>
    <source>
        <strain evidence="1">1710a</strain>
    </source>
</reference>
<organism evidence="1">
    <name type="scientific">Burkholderia pseudomallei 1710a</name>
    <dbReference type="NCBI Taxonomy" id="320371"/>
    <lineage>
        <taxon>Bacteria</taxon>
        <taxon>Pseudomonadati</taxon>
        <taxon>Pseudomonadota</taxon>
        <taxon>Betaproteobacteria</taxon>
        <taxon>Burkholderiales</taxon>
        <taxon>Burkholderiaceae</taxon>
        <taxon>Burkholderia</taxon>
        <taxon>pseudomallei group</taxon>
    </lineage>
</organism>
<dbReference type="RefSeq" id="WP_004526665.1">
    <property type="nucleotide sequence ID" value="NZ_CM000832.1"/>
</dbReference>
<protein>
    <submittedName>
        <fullName evidence="1">Phage portal protein, HK97 family</fullName>
    </submittedName>
</protein>
<dbReference type="NCBIfam" id="TIGR01537">
    <property type="entry name" value="portal_HK97"/>
    <property type="match status" value="1"/>
</dbReference>
<dbReference type="Gene3D" id="3.40.140.120">
    <property type="match status" value="1"/>
</dbReference>
<sequence>MKQGKQRALGRIKSSFLKWLGVPISLTDGSFWSAWGGMGSSSGETVTADSALQLSAVWSCVRLIAETIATLPLNLYQTKPDGTRVLAKQHRLYTVIHSQPNAENTAAEFWEVIVASMLLWGNGYARKLRPAGVLIGLELMLPQRTTVKRLTSGALQYTYRNVDGTVSTLAEDDVFHVRGFSLDGLMGLTPIQYAREVLGNSTAANKTSASVFRNGLRPSGVLSTDQILQKEKRAEIRTDLAEQFGGAMQAGKTMVLEAGMKYQAITMNPGDVQLLETRAFNIEEICRWYRVPPFMVGHSEKSTSWGTGIEQQTLGFLTFTLRPWLTRIEQAARRSLLRPGERDQFYAEFSVEGLLRADSAGRAAFYSTMTQNGLMTRDECRAKENLPPMGGNAAVLTVQSALLPIDKLGEHTTATAAQDALKAWLYQEEKTRATQER</sequence>
<dbReference type="Gene3D" id="3.30.1120.70">
    <property type="match status" value="1"/>
</dbReference>
<dbReference type="Gene3D" id="1.20.1270.210">
    <property type="match status" value="1"/>
</dbReference>
<dbReference type="Pfam" id="PF04860">
    <property type="entry name" value="Phage_portal"/>
    <property type="match status" value="1"/>
</dbReference>
<dbReference type="InterPro" id="IPR006427">
    <property type="entry name" value="Portal_HK97"/>
</dbReference>
<dbReference type="AlphaFoldDB" id="A0A0E1WCB0"/>
<gene>
    <name evidence="1" type="ORF">BURPS1710A_1922</name>
</gene>
<dbReference type="InterPro" id="IPR006944">
    <property type="entry name" value="Phage/GTA_portal"/>
</dbReference>
<proteinExistence type="predicted"/>
<dbReference type="Proteomes" id="UP000001812">
    <property type="component" value="Chromosome I"/>
</dbReference>
<evidence type="ECO:0000313" key="1">
    <source>
        <dbReference type="EMBL" id="EET07212.1"/>
    </source>
</evidence>
<accession>A0A0E1WCB0</accession>
<name>A0A0E1WCB0_BURPE</name>
<dbReference type="HOGENOM" id="CLU_033789_0_0_4"/>